<evidence type="ECO:0000256" key="4">
    <source>
        <dbReference type="PIRNR" id="PIRNR018168"/>
    </source>
</evidence>
<dbReference type="STRING" id="1393122.SAMN05660895_1978"/>
<evidence type="ECO:0000256" key="5">
    <source>
        <dbReference type="PIRSR" id="PIRSR018168-1"/>
    </source>
</evidence>
<accession>A0A1I7NI88</accession>
<dbReference type="PROSITE" id="PS51764">
    <property type="entry name" value="GH26"/>
    <property type="match status" value="1"/>
</dbReference>
<dbReference type="PANTHER" id="PTHR40079:SF4">
    <property type="entry name" value="GH26 DOMAIN-CONTAINING PROTEIN-RELATED"/>
    <property type="match status" value="1"/>
</dbReference>
<dbReference type="InterPro" id="IPR022790">
    <property type="entry name" value="GH26_dom"/>
</dbReference>
<feature type="domain" description="GH26" evidence="9">
    <location>
        <begin position="32"/>
        <end position="367"/>
    </location>
</feature>
<keyword evidence="4" id="KW-0119">Carbohydrate metabolism</keyword>
<evidence type="ECO:0000313" key="11">
    <source>
        <dbReference type="Proteomes" id="UP000199537"/>
    </source>
</evidence>
<feature type="active site" description="Proton donor" evidence="5 8">
    <location>
        <position position="189"/>
    </location>
</feature>
<dbReference type="PANTHER" id="PTHR40079">
    <property type="entry name" value="MANNAN ENDO-1,4-BETA-MANNOSIDASE E-RELATED"/>
    <property type="match status" value="1"/>
</dbReference>
<dbReference type="Proteomes" id="UP000199537">
    <property type="component" value="Unassembled WGS sequence"/>
</dbReference>
<gene>
    <name evidence="10" type="ORF">SAMN05660895_1978</name>
</gene>
<proteinExistence type="inferred from homology"/>
<dbReference type="PRINTS" id="PR00739">
    <property type="entry name" value="GLHYDRLASE26"/>
</dbReference>
<dbReference type="EMBL" id="FPCJ01000001">
    <property type="protein sequence ID" value="SFV34359.1"/>
    <property type="molecule type" value="Genomic_DNA"/>
</dbReference>
<dbReference type="GO" id="GO:0006080">
    <property type="term" value="P:substituted mannan metabolic process"/>
    <property type="evidence" value="ECO:0007669"/>
    <property type="project" value="UniProtKB-UniRule"/>
</dbReference>
<feature type="binding site" evidence="6">
    <location>
        <position position="126"/>
    </location>
    <ligand>
        <name>substrate</name>
    </ligand>
</feature>
<name>A0A1I7NI88_9BACT</name>
<reference evidence="11" key="1">
    <citation type="submission" date="2016-10" db="EMBL/GenBank/DDBJ databases">
        <authorList>
            <person name="Varghese N."/>
            <person name="Submissions S."/>
        </authorList>
    </citation>
    <scope>NUCLEOTIDE SEQUENCE [LARGE SCALE GENOMIC DNA]</scope>
    <source>
        <strain evidence="11">DSM 14807</strain>
    </source>
</reference>
<evidence type="ECO:0000256" key="2">
    <source>
        <dbReference type="ARBA" id="ARBA00022801"/>
    </source>
</evidence>
<protein>
    <recommendedName>
        <fullName evidence="4">Mannan endo-1,4-beta-mannosidase</fullName>
        <ecNumber evidence="4">3.2.1.78</ecNumber>
    </recommendedName>
</protein>
<evidence type="ECO:0000313" key="10">
    <source>
        <dbReference type="EMBL" id="SFV34359.1"/>
    </source>
</evidence>
<evidence type="ECO:0000256" key="3">
    <source>
        <dbReference type="ARBA" id="ARBA00023295"/>
    </source>
</evidence>
<evidence type="ECO:0000256" key="1">
    <source>
        <dbReference type="ARBA" id="ARBA00007754"/>
    </source>
</evidence>
<comment type="similarity">
    <text evidence="1 4 8">Belongs to the glycosyl hydrolase 26 family.</text>
</comment>
<sequence>MKLFNSVLSCFCIICGLMIQELYAQVDKHCTAETRSLYVHLKQMSNRGKMLFGHQDDVYYGVGWAYVPGRSDVREVAGDYPALLGGDLSSVELGDSLNIDHVPFRLIRQAAIEQFQAGGVVTFSWHMHNPVTGSSAWDTTGGNVVAAILPGGRDHALYVQYLQRGGAFLNSLKTSTGKQIPVILRLFHELNGNWFWWGRSHCTAAEMKALWQFTVQYLRDSLHLHHLLFAWNTDRFADADAYLERYPGDAWTDIIGFDIYQAYDITSNQAFSYQLSHMCHLLDSIAISHDKIPALTEFGYNTIPDSSWWTQVLGATIKPYHLAYLLAWRNAGKEANGRQEFYVPYPGQISADDFRQFVASGRILLRKQAAMLHLYP</sequence>
<dbReference type="GO" id="GO:0005576">
    <property type="term" value="C:extracellular region"/>
    <property type="evidence" value="ECO:0007669"/>
    <property type="project" value="UniProtKB-SubCell"/>
</dbReference>
<evidence type="ECO:0000259" key="9">
    <source>
        <dbReference type="PROSITE" id="PS51764"/>
    </source>
</evidence>
<dbReference type="InterPro" id="IPR016714">
    <property type="entry name" value="MANB/E"/>
</dbReference>
<dbReference type="InterPro" id="IPR017853">
    <property type="entry name" value="GH"/>
</dbReference>
<keyword evidence="3 4" id="KW-0326">Glycosidase</keyword>
<feature type="site" description="Plays an important role in maintaining the position of the catalytic nucleophile" evidence="7">
    <location>
        <position position="188"/>
    </location>
</feature>
<feature type="binding site" evidence="6">
    <location>
        <position position="260"/>
    </location>
    <ligand>
        <name>substrate</name>
    </ligand>
</feature>
<comment type="catalytic activity">
    <reaction evidence="4">
        <text>Random hydrolysis of (1-&gt;4)-beta-D-mannosidic linkages in mannans, galactomannans and glucomannans.</text>
        <dbReference type="EC" id="3.2.1.78"/>
    </reaction>
</comment>
<dbReference type="InterPro" id="IPR000805">
    <property type="entry name" value="Glyco_hydro_26"/>
</dbReference>
<evidence type="ECO:0000256" key="6">
    <source>
        <dbReference type="PIRSR" id="PIRSR018168-2"/>
    </source>
</evidence>
<organism evidence="10 11">
    <name type="scientific">Thermoflavifilum thermophilum</name>
    <dbReference type="NCBI Taxonomy" id="1393122"/>
    <lineage>
        <taxon>Bacteria</taxon>
        <taxon>Pseudomonadati</taxon>
        <taxon>Bacteroidota</taxon>
        <taxon>Chitinophagia</taxon>
        <taxon>Chitinophagales</taxon>
        <taxon>Chitinophagaceae</taxon>
        <taxon>Thermoflavifilum</taxon>
    </lineage>
</organism>
<dbReference type="Pfam" id="PF02156">
    <property type="entry name" value="Glyco_hydro_26"/>
    <property type="match status" value="1"/>
</dbReference>
<dbReference type="AlphaFoldDB" id="A0A1I7NI88"/>
<feature type="active site" description="Nucleophile" evidence="5 8">
    <location>
        <position position="297"/>
    </location>
</feature>
<dbReference type="Gene3D" id="3.20.20.80">
    <property type="entry name" value="Glycosidases"/>
    <property type="match status" value="1"/>
</dbReference>
<dbReference type="EC" id="3.2.1.78" evidence="4"/>
<dbReference type="SUPFAM" id="SSF51445">
    <property type="entry name" value="(Trans)glycosidases"/>
    <property type="match status" value="1"/>
</dbReference>
<evidence type="ECO:0000256" key="7">
    <source>
        <dbReference type="PIRSR" id="PIRSR018168-3"/>
    </source>
</evidence>
<evidence type="ECO:0000256" key="8">
    <source>
        <dbReference type="PROSITE-ProRule" id="PRU01100"/>
    </source>
</evidence>
<comment type="subcellular location">
    <subcellularLocation>
        <location evidence="4">Secreted</location>
    </subcellularLocation>
</comment>
<keyword evidence="2 4" id="KW-0378">Hydrolase</keyword>
<keyword evidence="4" id="KW-0964">Secreted</keyword>
<keyword evidence="11" id="KW-1185">Reference proteome</keyword>
<feature type="binding site" evidence="6">
    <location>
        <position position="194"/>
    </location>
    <ligand>
        <name>substrate</name>
    </ligand>
</feature>
<dbReference type="PIRSF" id="PIRSF018168">
    <property type="entry name" value="Mannan-1_4-beta-mannosidase"/>
    <property type="match status" value="1"/>
</dbReference>
<dbReference type="GO" id="GO:0016985">
    <property type="term" value="F:mannan endo-1,4-beta-mannosidase activity"/>
    <property type="evidence" value="ECO:0007669"/>
    <property type="project" value="UniProtKB-UniRule"/>
</dbReference>